<feature type="transmembrane region" description="Helical" evidence="5">
    <location>
        <begin position="363"/>
        <end position="386"/>
    </location>
</feature>
<name>G8U1I6_SULAD</name>
<evidence type="ECO:0000256" key="2">
    <source>
        <dbReference type="ARBA" id="ARBA00022692"/>
    </source>
</evidence>
<keyword evidence="3 5" id="KW-1133">Transmembrane helix</keyword>
<gene>
    <name evidence="6" type="ordered locus">Sulac_3145</name>
</gene>
<evidence type="ECO:0000256" key="1">
    <source>
        <dbReference type="ARBA" id="ARBA00004141"/>
    </source>
</evidence>
<dbReference type="Proteomes" id="UP000005439">
    <property type="component" value="Chromosome"/>
</dbReference>
<feature type="transmembrane region" description="Helical" evidence="5">
    <location>
        <begin position="86"/>
        <end position="105"/>
    </location>
</feature>
<reference evidence="7" key="1">
    <citation type="submission" date="2011-12" db="EMBL/GenBank/DDBJ databases">
        <title>The complete genome of chromosome of Sulfobacillus acidophilus DSM 10332.</title>
        <authorList>
            <person name="Lucas S."/>
            <person name="Han J."/>
            <person name="Lapidus A."/>
            <person name="Bruce D."/>
            <person name="Goodwin L."/>
            <person name="Pitluck S."/>
            <person name="Peters L."/>
            <person name="Kyrpides N."/>
            <person name="Mavromatis K."/>
            <person name="Ivanova N."/>
            <person name="Mikhailova N."/>
            <person name="Chertkov O."/>
            <person name="Saunders E."/>
            <person name="Detter J.C."/>
            <person name="Tapia R."/>
            <person name="Han C."/>
            <person name="Land M."/>
            <person name="Hauser L."/>
            <person name="Markowitz V."/>
            <person name="Cheng J.-F."/>
            <person name="Hugenholtz P."/>
            <person name="Woyke T."/>
            <person name="Wu D."/>
            <person name="Pukall R."/>
            <person name="Gehrich-Schroeter G."/>
            <person name="Schneider S."/>
            <person name="Klenk H.-P."/>
            <person name="Eisen J.A."/>
        </authorList>
    </citation>
    <scope>NUCLEOTIDE SEQUENCE [LARGE SCALE GENOMIC DNA]</scope>
    <source>
        <strain evidence="7">ATCC 700253 / DSM 10332 / NAL</strain>
    </source>
</reference>
<keyword evidence="7" id="KW-1185">Reference proteome</keyword>
<dbReference type="AlphaFoldDB" id="G8U1I6"/>
<dbReference type="PANTHER" id="PTHR47547">
    <property type="match status" value="1"/>
</dbReference>
<dbReference type="GO" id="GO:0016020">
    <property type="term" value="C:membrane"/>
    <property type="evidence" value="ECO:0007669"/>
    <property type="project" value="UniProtKB-SubCell"/>
</dbReference>
<feature type="transmembrane region" description="Helical" evidence="5">
    <location>
        <begin position="12"/>
        <end position="33"/>
    </location>
</feature>
<feature type="transmembrane region" description="Helical" evidence="5">
    <location>
        <begin position="125"/>
        <end position="152"/>
    </location>
</feature>
<evidence type="ECO:0000256" key="4">
    <source>
        <dbReference type="ARBA" id="ARBA00023136"/>
    </source>
</evidence>
<accession>G8U1I6</accession>
<feature type="transmembrane region" description="Helical" evidence="5">
    <location>
        <begin position="458"/>
        <end position="478"/>
    </location>
</feature>
<dbReference type="Pfam" id="PF13520">
    <property type="entry name" value="AA_permease_2"/>
    <property type="match status" value="1"/>
</dbReference>
<feature type="transmembrane region" description="Helical" evidence="5">
    <location>
        <begin position="196"/>
        <end position="217"/>
    </location>
</feature>
<dbReference type="Gene3D" id="1.20.1740.10">
    <property type="entry name" value="Amino acid/polyamine transporter I"/>
    <property type="match status" value="1"/>
</dbReference>
<dbReference type="InterPro" id="IPR002293">
    <property type="entry name" value="AA/rel_permease1"/>
</dbReference>
<keyword evidence="4 5" id="KW-0472">Membrane</keyword>
<comment type="subcellular location">
    <subcellularLocation>
        <location evidence="1">Membrane</location>
        <topology evidence="1">Multi-pass membrane protein</topology>
    </subcellularLocation>
</comment>
<proteinExistence type="predicted"/>
<dbReference type="GO" id="GO:0022857">
    <property type="term" value="F:transmembrane transporter activity"/>
    <property type="evidence" value="ECO:0007669"/>
    <property type="project" value="InterPro"/>
</dbReference>
<feature type="transmembrane region" description="Helical" evidence="5">
    <location>
        <begin position="426"/>
        <end position="446"/>
    </location>
</feature>
<feature type="transmembrane region" description="Helical" evidence="5">
    <location>
        <begin position="237"/>
        <end position="258"/>
    </location>
</feature>
<feature type="transmembrane region" description="Helical" evidence="5">
    <location>
        <begin position="338"/>
        <end position="357"/>
    </location>
</feature>
<dbReference type="EMBL" id="CP003179">
    <property type="protein sequence ID" value="AEW06591.1"/>
    <property type="molecule type" value="Genomic_DNA"/>
</dbReference>
<evidence type="ECO:0000256" key="3">
    <source>
        <dbReference type="ARBA" id="ARBA00022989"/>
    </source>
</evidence>
<feature type="transmembrane region" description="Helical" evidence="5">
    <location>
        <begin position="484"/>
        <end position="504"/>
    </location>
</feature>
<organism evidence="6 7">
    <name type="scientific">Sulfobacillus acidophilus (strain ATCC 700253 / DSM 10332 / NAL)</name>
    <dbReference type="NCBI Taxonomy" id="679936"/>
    <lineage>
        <taxon>Bacteria</taxon>
        <taxon>Bacillati</taxon>
        <taxon>Bacillota</taxon>
        <taxon>Clostridia</taxon>
        <taxon>Eubacteriales</taxon>
        <taxon>Clostridiales Family XVII. Incertae Sedis</taxon>
        <taxon>Sulfobacillus</taxon>
    </lineage>
</organism>
<dbReference type="KEGG" id="sap:Sulac_3145"/>
<dbReference type="STRING" id="679936.Sulac_3145"/>
<keyword evidence="2 5" id="KW-0812">Transmembrane</keyword>
<evidence type="ECO:0000256" key="5">
    <source>
        <dbReference type="SAM" id="Phobius"/>
    </source>
</evidence>
<reference evidence="6 7" key="2">
    <citation type="journal article" date="2012" name="Stand. Genomic Sci.">
        <title>Complete genome sequence of the moderately thermophilic mineral-sulfide-oxidizing firmicute Sulfobacillus acidophilus type strain (NAL(T)).</title>
        <authorList>
            <person name="Anderson I."/>
            <person name="Chertkov O."/>
            <person name="Chen A."/>
            <person name="Saunders E."/>
            <person name="Lapidus A."/>
            <person name="Nolan M."/>
            <person name="Lucas S."/>
            <person name="Hammon N."/>
            <person name="Deshpande S."/>
            <person name="Cheng J.F."/>
            <person name="Han C."/>
            <person name="Tapia R."/>
            <person name="Goodwin L.A."/>
            <person name="Pitluck S."/>
            <person name="Liolios K."/>
            <person name="Pagani I."/>
            <person name="Ivanova N."/>
            <person name="Mikhailova N."/>
            <person name="Pati A."/>
            <person name="Palaniappan K."/>
            <person name="Land M."/>
            <person name="Pan C."/>
            <person name="Rohde M."/>
            <person name="Pukall R."/>
            <person name="Goker M."/>
            <person name="Detter J.C."/>
            <person name="Woyke T."/>
            <person name="Bristow J."/>
            <person name="Eisen J.A."/>
            <person name="Markowitz V."/>
            <person name="Hugenholtz P."/>
            <person name="Kyrpides N.C."/>
            <person name="Klenk H.P."/>
            <person name="Mavromatis K."/>
        </authorList>
    </citation>
    <scope>NUCLEOTIDE SEQUENCE [LARGE SCALE GENOMIC DNA]</scope>
    <source>
        <strain evidence="7">ATCC 700253 / DSM 10332 / NAL</strain>
    </source>
</reference>
<feature type="transmembrane region" description="Helical" evidence="5">
    <location>
        <begin position="45"/>
        <end position="65"/>
    </location>
</feature>
<dbReference type="PIRSF" id="PIRSF006060">
    <property type="entry name" value="AA_transporter"/>
    <property type="match status" value="1"/>
</dbReference>
<feature type="transmembrane region" description="Helical" evidence="5">
    <location>
        <begin position="398"/>
        <end position="420"/>
    </location>
</feature>
<sequence>MREPEAPRRALSLFDLVMLGVGGLVGSGWLFSAQAAATIAGPASMISWILGGLGVSLIGITFAELSTLIPETGGIIRYPEISHGSLVSFLMGWAVIISYAGMPAIEAEAALQYAQNYWPGLYNAAAGTLTSRGLLIATVLLVGFFFLNWIGVKVFARINSQITWIKLVVPLGTALVLLAHGFHAQNWTADGGFWPHGWAGVFSAISTGGIVFTFTGYRTIFDLAGEARSPSRDLSRALIFALIFVGVVYLMLQLAFISAVPPRLLRGGWSTLHFNAPFANLAVALNLSWLSMILYADAAVSPLGTGLVYAAAFPRTVYALSKNGSVPAFFQRLNRFHVPGPATIISFLIGWTFLLPFPSWQKMVGILSSATIITYMMGPIAAAALRRSAPDWPRPFRLPGLSWIGPVGFIVGSLIFYWGGWSTNRWMALFLAIGAVIYASYSYRLAGRPRTDVTRHGLWLVVYFVGMLCLSALGSSNFGGRNWIPAPFDQIVVSLFSLIIYYWGIASAKPVAYQVDQNASDSDLATPAPIAQR</sequence>
<dbReference type="PATRIC" id="fig|679936.5.peg.3255"/>
<dbReference type="HOGENOM" id="CLU_007946_16_0_9"/>
<protein>
    <submittedName>
        <fullName evidence="6">Amino acid/polyamine/organocation transporter, APC superfamily</fullName>
    </submittedName>
</protein>
<evidence type="ECO:0000313" key="6">
    <source>
        <dbReference type="EMBL" id="AEW06591.1"/>
    </source>
</evidence>
<feature type="transmembrane region" description="Helical" evidence="5">
    <location>
        <begin position="164"/>
        <end position="184"/>
    </location>
</feature>
<dbReference type="PANTHER" id="PTHR47547:SF1">
    <property type="entry name" value="ASPARTATE-PROTON SYMPORTER"/>
    <property type="match status" value="1"/>
</dbReference>
<evidence type="ECO:0000313" key="7">
    <source>
        <dbReference type="Proteomes" id="UP000005439"/>
    </source>
</evidence>
<dbReference type="InterPro" id="IPR052962">
    <property type="entry name" value="AA_Transporter_AGT"/>
</dbReference>